<keyword evidence="7" id="KW-1185">Reference proteome</keyword>
<dbReference type="InterPro" id="IPR029058">
    <property type="entry name" value="AB_hydrolase_fold"/>
</dbReference>
<dbReference type="AlphaFoldDB" id="A0A4R4Z8Y3"/>
<evidence type="ECO:0000313" key="7">
    <source>
        <dbReference type="Proteomes" id="UP000295124"/>
    </source>
</evidence>
<evidence type="ECO:0000256" key="3">
    <source>
        <dbReference type="ARBA" id="ARBA00023098"/>
    </source>
</evidence>
<dbReference type="PANTHER" id="PTHR10272">
    <property type="entry name" value="PLATELET-ACTIVATING FACTOR ACETYLHYDROLASE"/>
    <property type="match status" value="1"/>
</dbReference>
<protein>
    <submittedName>
        <fullName evidence="6">Alpha/beta hydrolase</fullName>
    </submittedName>
</protein>
<keyword evidence="3" id="KW-0443">Lipid metabolism</keyword>
<sequence>MKRLLAAAVAAVSLIANLTPVANAQPSASCPSVNRNWAAPGPFAVTSASNGQGTTIIRPAQLGTLGCAKHPVILWSNGAAATVSTYQPLLEHFASHGFIVAAGEGRSGSGDPMLAGLDYLTAQNGTAGSVFAGKVDLDHVGATGHSLGGGAAVGAGADPRVDTVAPLEGGPFNDPADLHGPALYFAGQADLIVWPSVVHDRYTQSSHVPAIYAELKGADHFVVSPDGGQFRGAITAWFRYWLLGDEQARSEFFGPSCANCSSATWSKFERNAKATAL</sequence>
<evidence type="ECO:0000259" key="5">
    <source>
        <dbReference type="Pfam" id="PF12740"/>
    </source>
</evidence>
<feature type="domain" description="PET hydrolase/cutinase-like" evidence="5">
    <location>
        <begin position="31"/>
        <end position="255"/>
    </location>
</feature>
<dbReference type="OrthoDB" id="9812672at2"/>
<reference evidence="6 7" key="1">
    <citation type="submission" date="2019-03" db="EMBL/GenBank/DDBJ databases">
        <title>Draft genome sequences of novel Actinobacteria.</title>
        <authorList>
            <person name="Sahin N."/>
            <person name="Ay H."/>
            <person name="Saygin H."/>
        </authorList>
    </citation>
    <scope>NUCLEOTIDE SEQUENCE [LARGE SCALE GENOMIC DNA]</scope>
    <source>
        <strain evidence="6 7">JCM 13523</strain>
    </source>
</reference>
<dbReference type="GO" id="GO:0016042">
    <property type="term" value="P:lipid catabolic process"/>
    <property type="evidence" value="ECO:0007669"/>
    <property type="project" value="UniProtKB-KW"/>
</dbReference>
<feature type="signal peptide" evidence="4">
    <location>
        <begin position="1"/>
        <end position="24"/>
    </location>
</feature>
<keyword evidence="2" id="KW-0442">Lipid degradation</keyword>
<comment type="caution">
    <text evidence="6">The sequence shown here is derived from an EMBL/GenBank/DDBJ whole genome shotgun (WGS) entry which is preliminary data.</text>
</comment>
<evidence type="ECO:0000313" key="6">
    <source>
        <dbReference type="EMBL" id="TDD54160.1"/>
    </source>
</evidence>
<dbReference type="PANTHER" id="PTHR10272:SF0">
    <property type="entry name" value="PLATELET-ACTIVATING FACTOR ACETYLHYDROLASE"/>
    <property type="match status" value="1"/>
</dbReference>
<name>A0A4R4Z8Y3_9ACTN</name>
<dbReference type="GO" id="GO:0003847">
    <property type="term" value="F:1-alkyl-2-acetylglycerophosphocholine esterase activity"/>
    <property type="evidence" value="ECO:0007669"/>
    <property type="project" value="TreeGrafter"/>
</dbReference>
<feature type="chain" id="PRO_5020577761" evidence="4">
    <location>
        <begin position="25"/>
        <end position="277"/>
    </location>
</feature>
<accession>A0A4R4Z8Y3</accession>
<evidence type="ECO:0000256" key="4">
    <source>
        <dbReference type="SAM" id="SignalP"/>
    </source>
</evidence>
<dbReference type="SUPFAM" id="SSF53474">
    <property type="entry name" value="alpha/beta-Hydrolases"/>
    <property type="match status" value="1"/>
</dbReference>
<evidence type="ECO:0000256" key="2">
    <source>
        <dbReference type="ARBA" id="ARBA00022963"/>
    </source>
</evidence>
<proteinExistence type="predicted"/>
<keyword evidence="1 6" id="KW-0378">Hydrolase</keyword>
<dbReference type="InterPro" id="IPR041127">
    <property type="entry name" value="PET_hydrolase/cutinase-like"/>
</dbReference>
<dbReference type="EMBL" id="SMKX01000096">
    <property type="protein sequence ID" value="TDD54160.1"/>
    <property type="molecule type" value="Genomic_DNA"/>
</dbReference>
<evidence type="ECO:0000256" key="1">
    <source>
        <dbReference type="ARBA" id="ARBA00022801"/>
    </source>
</evidence>
<dbReference type="RefSeq" id="WP_132172446.1">
    <property type="nucleotide sequence ID" value="NZ_SMKX01000096.1"/>
</dbReference>
<dbReference type="Gene3D" id="3.40.50.1820">
    <property type="entry name" value="alpha/beta hydrolase"/>
    <property type="match status" value="1"/>
</dbReference>
<organism evidence="6 7">
    <name type="scientific">Kribbella antibiotica</name>
    <dbReference type="NCBI Taxonomy" id="190195"/>
    <lineage>
        <taxon>Bacteria</taxon>
        <taxon>Bacillati</taxon>
        <taxon>Actinomycetota</taxon>
        <taxon>Actinomycetes</taxon>
        <taxon>Propionibacteriales</taxon>
        <taxon>Kribbellaceae</taxon>
        <taxon>Kribbella</taxon>
    </lineage>
</organism>
<dbReference type="Pfam" id="PF12740">
    <property type="entry name" value="PETase"/>
    <property type="match status" value="1"/>
</dbReference>
<dbReference type="Proteomes" id="UP000295124">
    <property type="component" value="Unassembled WGS sequence"/>
</dbReference>
<keyword evidence="4" id="KW-0732">Signal</keyword>
<gene>
    <name evidence="6" type="ORF">E1263_27485</name>
</gene>